<evidence type="ECO:0000313" key="13">
    <source>
        <dbReference type="Proteomes" id="UP000077667"/>
    </source>
</evidence>
<evidence type="ECO:0000256" key="9">
    <source>
        <dbReference type="ARBA" id="ARBA00023136"/>
    </source>
</evidence>
<dbReference type="RefSeq" id="WP_067753643.1">
    <property type="nucleotide sequence ID" value="NZ_CP015772.1"/>
</dbReference>
<dbReference type="GO" id="GO:0065002">
    <property type="term" value="P:intracellular protein transmembrane transport"/>
    <property type="evidence" value="ECO:0007669"/>
    <property type="project" value="TreeGrafter"/>
</dbReference>
<feature type="compositionally biased region" description="Polar residues" evidence="11">
    <location>
        <begin position="112"/>
        <end position="124"/>
    </location>
</feature>
<keyword evidence="4 10" id="KW-1003">Cell membrane</keyword>
<dbReference type="InterPro" id="IPR004692">
    <property type="entry name" value="SecG"/>
</dbReference>
<dbReference type="GO" id="GO:0005886">
    <property type="term" value="C:plasma membrane"/>
    <property type="evidence" value="ECO:0007669"/>
    <property type="project" value="UniProtKB-SubCell"/>
</dbReference>
<proteinExistence type="inferred from homology"/>
<dbReference type="AlphaFoldDB" id="A0A1A9I1Y2"/>
<dbReference type="PANTHER" id="PTHR34182">
    <property type="entry name" value="PROTEIN-EXPORT MEMBRANE PROTEIN SECG"/>
    <property type="match status" value="1"/>
</dbReference>
<dbReference type="PANTHER" id="PTHR34182:SF1">
    <property type="entry name" value="PROTEIN-EXPORT MEMBRANE PROTEIN SECG"/>
    <property type="match status" value="1"/>
</dbReference>
<dbReference type="Pfam" id="PF03840">
    <property type="entry name" value="SecG"/>
    <property type="match status" value="1"/>
</dbReference>
<dbReference type="EMBL" id="CP015772">
    <property type="protein sequence ID" value="ANH80702.1"/>
    <property type="molecule type" value="Genomic_DNA"/>
</dbReference>
<protein>
    <recommendedName>
        <fullName evidence="10">Protein-export membrane protein SecG</fullName>
    </recommendedName>
</protein>
<organism evidence="12 13">
    <name type="scientific">Niabella ginsenosidivorans</name>
    <dbReference type="NCBI Taxonomy" id="1176587"/>
    <lineage>
        <taxon>Bacteria</taxon>
        <taxon>Pseudomonadati</taxon>
        <taxon>Bacteroidota</taxon>
        <taxon>Chitinophagia</taxon>
        <taxon>Chitinophagales</taxon>
        <taxon>Chitinophagaceae</taxon>
        <taxon>Niabella</taxon>
    </lineage>
</organism>
<dbReference type="GO" id="GO:0015450">
    <property type="term" value="F:protein-transporting ATPase activity"/>
    <property type="evidence" value="ECO:0007669"/>
    <property type="project" value="UniProtKB-UniRule"/>
</dbReference>
<keyword evidence="9 10" id="KW-0472">Membrane</keyword>
<evidence type="ECO:0000313" key="12">
    <source>
        <dbReference type="EMBL" id="ANH80702.1"/>
    </source>
</evidence>
<evidence type="ECO:0000256" key="8">
    <source>
        <dbReference type="ARBA" id="ARBA00023010"/>
    </source>
</evidence>
<evidence type="ECO:0000256" key="5">
    <source>
        <dbReference type="ARBA" id="ARBA00022692"/>
    </source>
</evidence>
<dbReference type="NCBIfam" id="TIGR00810">
    <property type="entry name" value="secG"/>
    <property type="match status" value="1"/>
</dbReference>
<reference evidence="12 13" key="1">
    <citation type="submission" date="2016-05" db="EMBL/GenBank/DDBJ databases">
        <title>Niabella ginsenosidivorans BS26 whole genome sequencing.</title>
        <authorList>
            <person name="Im W.T."/>
            <person name="Siddiqi M.Z."/>
        </authorList>
    </citation>
    <scope>NUCLEOTIDE SEQUENCE [LARGE SCALE GENOMIC DNA]</scope>
    <source>
        <strain evidence="12 13">BS26</strain>
    </source>
</reference>
<evidence type="ECO:0000256" key="2">
    <source>
        <dbReference type="ARBA" id="ARBA00008445"/>
    </source>
</evidence>
<dbReference type="Proteomes" id="UP000077667">
    <property type="component" value="Chromosome"/>
</dbReference>
<name>A0A1A9I1Y2_9BACT</name>
<keyword evidence="5 10" id="KW-0812">Transmembrane</keyword>
<evidence type="ECO:0000256" key="10">
    <source>
        <dbReference type="RuleBase" id="RU365087"/>
    </source>
</evidence>
<evidence type="ECO:0000256" key="3">
    <source>
        <dbReference type="ARBA" id="ARBA00022448"/>
    </source>
</evidence>
<sequence>MLTTLFVILIIIAAIVLGFFVLIQNPKGGGLAGTFGGVSSQFMGVKQTNDVLEKGTWIFATVIGLLSLFATFFISGSQAGGAQRLQDISTQPVQQAQPQPQQGGAPAVPFNGGTQAQPGTQAAPVQTAPLPSAAQPDSGKK</sequence>
<gene>
    <name evidence="12" type="ORF">A8C56_06675</name>
</gene>
<keyword evidence="13" id="KW-1185">Reference proteome</keyword>
<comment type="caution">
    <text evidence="10">Lacks conserved residue(s) required for the propagation of feature annotation.</text>
</comment>
<evidence type="ECO:0000256" key="4">
    <source>
        <dbReference type="ARBA" id="ARBA00022475"/>
    </source>
</evidence>
<keyword evidence="8 10" id="KW-0811">Translocation</keyword>
<evidence type="ECO:0000256" key="7">
    <source>
        <dbReference type="ARBA" id="ARBA00022989"/>
    </source>
</evidence>
<accession>A0A1A9I1Y2</accession>
<evidence type="ECO:0000256" key="6">
    <source>
        <dbReference type="ARBA" id="ARBA00022927"/>
    </source>
</evidence>
<evidence type="ECO:0000256" key="1">
    <source>
        <dbReference type="ARBA" id="ARBA00004651"/>
    </source>
</evidence>
<dbReference type="KEGG" id="nia:A8C56_06675"/>
<comment type="function">
    <text evidence="10">Involved in protein export. Participates in an early event of protein translocation.</text>
</comment>
<keyword evidence="3 10" id="KW-0813">Transport</keyword>
<evidence type="ECO:0000256" key="11">
    <source>
        <dbReference type="SAM" id="MobiDB-lite"/>
    </source>
</evidence>
<dbReference type="GO" id="GO:0009306">
    <property type="term" value="P:protein secretion"/>
    <property type="evidence" value="ECO:0007669"/>
    <property type="project" value="UniProtKB-UniRule"/>
</dbReference>
<feature type="transmembrane region" description="Helical" evidence="10">
    <location>
        <begin position="56"/>
        <end position="74"/>
    </location>
</feature>
<dbReference type="OrthoDB" id="1122493at2"/>
<comment type="subcellular location">
    <subcellularLocation>
        <location evidence="1 10">Cell membrane</location>
        <topology evidence="1 10">Multi-pass membrane protein</topology>
    </subcellularLocation>
</comment>
<dbReference type="PRINTS" id="PR01651">
    <property type="entry name" value="SECGEXPORT"/>
</dbReference>
<comment type="similarity">
    <text evidence="2 10">Belongs to the SecG family.</text>
</comment>
<dbReference type="STRING" id="1176587.A8C56_06675"/>
<feature type="region of interest" description="Disordered" evidence="11">
    <location>
        <begin position="85"/>
        <end position="141"/>
    </location>
</feature>
<feature type="compositionally biased region" description="Low complexity" evidence="11">
    <location>
        <begin position="91"/>
        <end position="109"/>
    </location>
</feature>
<dbReference type="GO" id="GO:0043952">
    <property type="term" value="P:protein transport by the Sec complex"/>
    <property type="evidence" value="ECO:0007669"/>
    <property type="project" value="TreeGrafter"/>
</dbReference>
<keyword evidence="6 10" id="KW-0653">Protein transport</keyword>
<keyword evidence="7 10" id="KW-1133">Transmembrane helix</keyword>